<evidence type="ECO:0000313" key="2">
    <source>
        <dbReference type="EMBL" id="KAJ1349494.1"/>
    </source>
</evidence>
<keyword evidence="3" id="KW-1185">Reference proteome</keyword>
<gene>
    <name evidence="2" type="ORF">KIN20_005074</name>
</gene>
<organism evidence="2 3">
    <name type="scientific">Parelaphostrongylus tenuis</name>
    <name type="common">Meningeal worm</name>
    <dbReference type="NCBI Taxonomy" id="148309"/>
    <lineage>
        <taxon>Eukaryota</taxon>
        <taxon>Metazoa</taxon>
        <taxon>Ecdysozoa</taxon>
        <taxon>Nematoda</taxon>
        <taxon>Chromadorea</taxon>
        <taxon>Rhabditida</taxon>
        <taxon>Rhabditina</taxon>
        <taxon>Rhabditomorpha</taxon>
        <taxon>Strongyloidea</taxon>
        <taxon>Metastrongylidae</taxon>
        <taxon>Parelaphostrongylus</taxon>
    </lineage>
</organism>
<evidence type="ECO:0000313" key="3">
    <source>
        <dbReference type="Proteomes" id="UP001196413"/>
    </source>
</evidence>
<dbReference type="EMBL" id="JAHQIW010000672">
    <property type="protein sequence ID" value="KAJ1349494.1"/>
    <property type="molecule type" value="Genomic_DNA"/>
</dbReference>
<sequence length="83" mass="9862">MAGRPISTDPENCIKEEDLKCTKLIRRFELNEKEKQRRRLKKYQEENKRKRQGKSVKRKQVMGQNKAGEISCNPLFVAKFHLT</sequence>
<reference evidence="2" key="1">
    <citation type="submission" date="2021-06" db="EMBL/GenBank/DDBJ databases">
        <title>Parelaphostrongylus tenuis whole genome reference sequence.</title>
        <authorList>
            <person name="Garwood T.J."/>
            <person name="Larsen P.A."/>
            <person name="Fountain-Jones N.M."/>
            <person name="Garbe J.R."/>
            <person name="Macchietto M.G."/>
            <person name="Kania S.A."/>
            <person name="Gerhold R.W."/>
            <person name="Richards J.E."/>
            <person name="Wolf T.M."/>
        </authorList>
    </citation>
    <scope>NUCLEOTIDE SEQUENCE</scope>
    <source>
        <strain evidence="2">MNPRO001-30</strain>
        <tissue evidence="2">Meninges</tissue>
    </source>
</reference>
<evidence type="ECO:0000256" key="1">
    <source>
        <dbReference type="SAM" id="MobiDB-lite"/>
    </source>
</evidence>
<feature type="compositionally biased region" description="Basic residues" evidence="1">
    <location>
        <begin position="49"/>
        <end position="60"/>
    </location>
</feature>
<dbReference type="AlphaFoldDB" id="A0AAD5QH74"/>
<dbReference type="Proteomes" id="UP001196413">
    <property type="component" value="Unassembled WGS sequence"/>
</dbReference>
<proteinExistence type="predicted"/>
<name>A0AAD5QH74_PARTN</name>
<comment type="caution">
    <text evidence="2">The sequence shown here is derived from an EMBL/GenBank/DDBJ whole genome shotgun (WGS) entry which is preliminary data.</text>
</comment>
<feature type="region of interest" description="Disordered" evidence="1">
    <location>
        <begin position="35"/>
        <end position="64"/>
    </location>
</feature>
<accession>A0AAD5QH74</accession>
<protein>
    <submittedName>
        <fullName evidence="2">Uncharacterized protein</fullName>
    </submittedName>
</protein>